<organism evidence="2">
    <name type="scientific">Tanacetum cinerariifolium</name>
    <name type="common">Dalmatian daisy</name>
    <name type="synonym">Chrysanthemum cinerariifolium</name>
    <dbReference type="NCBI Taxonomy" id="118510"/>
    <lineage>
        <taxon>Eukaryota</taxon>
        <taxon>Viridiplantae</taxon>
        <taxon>Streptophyta</taxon>
        <taxon>Embryophyta</taxon>
        <taxon>Tracheophyta</taxon>
        <taxon>Spermatophyta</taxon>
        <taxon>Magnoliopsida</taxon>
        <taxon>eudicotyledons</taxon>
        <taxon>Gunneridae</taxon>
        <taxon>Pentapetalae</taxon>
        <taxon>asterids</taxon>
        <taxon>campanulids</taxon>
        <taxon>Asterales</taxon>
        <taxon>Asteraceae</taxon>
        <taxon>Asteroideae</taxon>
        <taxon>Anthemideae</taxon>
        <taxon>Anthemidinae</taxon>
        <taxon>Tanacetum</taxon>
    </lineage>
</organism>
<proteinExistence type="predicted"/>
<dbReference type="EMBL" id="BKCJ010006796">
    <property type="protein sequence ID" value="GEU73990.1"/>
    <property type="molecule type" value="Genomic_DNA"/>
</dbReference>
<gene>
    <name evidence="2" type="ORF">Tci_045968</name>
</gene>
<comment type="caution">
    <text evidence="2">The sequence shown here is derived from an EMBL/GenBank/DDBJ whole genome shotgun (WGS) entry which is preliminary data.</text>
</comment>
<evidence type="ECO:0000256" key="1">
    <source>
        <dbReference type="SAM" id="MobiDB-lite"/>
    </source>
</evidence>
<name>A0A6L2MJQ9_TANCI</name>
<evidence type="ECO:0000313" key="2">
    <source>
        <dbReference type="EMBL" id="GEU73990.1"/>
    </source>
</evidence>
<protein>
    <submittedName>
        <fullName evidence="2">Uncharacterized protein</fullName>
    </submittedName>
</protein>
<feature type="compositionally biased region" description="Polar residues" evidence="1">
    <location>
        <begin position="44"/>
        <end position="74"/>
    </location>
</feature>
<sequence length="96" mass="10469">MLVRQAYSPTYLYTDSEPLEAPSEIEEPQLLSPTSVPPSPDYTPVTSHTYNESDPFETSETRVTSPHSTTLSADPTSLPSPQRPPLTQTSPTPTPP</sequence>
<accession>A0A6L2MJQ9</accession>
<dbReference type="AlphaFoldDB" id="A0A6L2MJQ9"/>
<feature type="region of interest" description="Disordered" evidence="1">
    <location>
        <begin position="1"/>
        <end position="96"/>
    </location>
</feature>
<feature type="compositionally biased region" description="Low complexity" evidence="1">
    <location>
        <begin position="75"/>
        <end position="96"/>
    </location>
</feature>
<reference evidence="2" key="1">
    <citation type="journal article" date="2019" name="Sci. Rep.">
        <title>Draft genome of Tanacetum cinerariifolium, the natural source of mosquito coil.</title>
        <authorList>
            <person name="Yamashiro T."/>
            <person name="Shiraishi A."/>
            <person name="Satake H."/>
            <person name="Nakayama K."/>
        </authorList>
    </citation>
    <scope>NUCLEOTIDE SEQUENCE</scope>
</reference>